<dbReference type="InterPro" id="IPR020861">
    <property type="entry name" value="Triosephosphate_isomerase_AS"/>
</dbReference>
<evidence type="ECO:0000256" key="2">
    <source>
        <dbReference type="ARBA" id="ARBA00007422"/>
    </source>
</evidence>
<dbReference type="GO" id="GO:0004807">
    <property type="term" value="F:triose-phosphate isomerase activity"/>
    <property type="evidence" value="ECO:0007669"/>
    <property type="project" value="UniProtKB-UniRule"/>
</dbReference>
<dbReference type="Pfam" id="PF00121">
    <property type="entry name" value="TIM"/>
    <property type="match status" value="1"/>
</dbReference>
<dbReference type="Gene3D" id="3.20.20.70">
    <property type="entry name" value="Aldolase class I"/>
    <property type="match status" value="1"/>
</dbReference>
<dbReference type="GO" id="GO:0006096">
    <property type="term" value="P:glycolytic process"/>
    <property type="evidence" value="ECO:0007669"/>
    <property type="project" value="UniProtKB-UniRule"/>
</dbReference>
<evidence type="ECO:0000256" key="4">
    <source>
        <dbReference type="ARBA" id="ARBA00019397"/>
    </source>
</evidence>
<feature type="binding site" evidence="9">
    <location>
        <begin position="9"/>
        <end position="11"/>
    </location>
    <ligand>
        <name>substrate</name>
    </ligand>
</feature>
<comment type="caution">
    <text evidence="11">The sequence shown here is derived from an EMBL/GenBank/DDBJ whole genome shotgun (WGS) entry which is preliminary data.</text>
</comment>
<keyword evidence="5 9" id="KW-0312">Gluconeogenesis</keyword>
<dbReference type="NCBIfam" id="TIGR00419">
    <property type="entry name" value="tim"/>
    <property type="match status" value="1"/>
</dbReference>
<dbReference type="STRING" id="1802579.A2310_06420"/>
<dbReference type="GO" id="GO:0005829">
    <property type="term" value="C:cytosol"/>
    <property type="evidence" value="ECO:0007669"/>
    <property type="project" value="TreeGrafter"/>
</dbReference>
<protein>
    <recommendedName>
        <fullName evidence="4 9">Triosephosphate isomerase</fullName>
        <shortName evidence="9">TIM</shortName>
        <shortName evidence="9">TPI</shortName>
        <ecNumber evidence="3 9">5.3.1.1</ecNumber>
    </recommendedName>
    <alternativeName>
        <fullName evidence="9">Triose-phosphate isomerase</fullName>
    </alternativeName>
</protein>
<dbReference type="EMBL" id="MEUB01000011">
    <property type="protein sequence ID" value="OGC24164.1"/>
    <property type="molecule type" value="Genomic_DNA"/>
</dbReference>
<evidence type="ECO:0000313" key="11">
    <source>
        <dbReference type="EMBL" id="OGC24164.1"/>
    </source>
</evidence>
<keyword evidence="7 9" id="KW-0324">Glycolysis</keyword>
<comment type="subcellular location">
    <subcellularLocation>
        <location evidence="9 10">Cytoplasm</location>
    </subcellularLocation>
</comment>
<dbReference type="AlphaFoldDB" id="A0A1F4SUQ7"/>
<evidence type="ECO:0000256" key="7">
    <source>
        <dbReference type="ARBA" id="ARBA00023152"/>
    </source>
</evidence>
<keyword evidence="8 9" id="KW-0413">Isomerase</keyword>
<dbReference type="EC" id="5.3.1.1" evidence="3 9"/>
<dbReference type="InterPro" id="IPR022896">
    <property type="entry name" value="TrioseP_Isoase_bac/euk"/>
</dbReference>
<feature type="active site" description="Electrophile" evidence="9">
    <location>
        <position position="95"/>
    </location>
</feature>
<keyword evidence="6 9" id="KW-0963">Cytoplasm</keyword>
<dbReference type="FunFam" id="3.20.20.70:FF:000016">
    <property type="entry name" value="Triosephosphate isomerase"/>
    <property type="match status" value="1"/>
</dbReference>
<comment type="catalytic activity">
    <reaction evidence="9 10">
        <text>D-glyceraldehyde 3-phosphate = dihydroxyacetone phosphate</text>
        <dbReference type="Rhea" id="RHEA:18585"/>
        <dbReference type="ChEBI" id="CHEBI:57642"/>
        <dbReference type="ChEBI" id="CHEBI:59776"/>
        <dbReference type="EC" id="5.3.1.1"/>
    </reaction>
</comment>
<dbReference type="GO" id="GO:0046166">
    <property type="term" value="P:glyceraldehyde-3-phosphate biosynthetic process"/>
    <property type="evidence" value="ECO:0007669"/>
    <property type="project" value="TreeGrafter"/>
</dbReference>
<dbReference type="InterPro" id="IPR013785">
    <property type="entry name" value="Aldolase_TIM"/>
</dbReference>
<evidence type="ECO:0000256" key="10">
    <source>
        <dbReference type="RuleBase" id="RU363013"/>
    </source>
</evidence>
<feature type="binding site" evidence="9">
    <location>
        <position position="173"/>
    </location>
    <ligand>
        <name>substrate</name>
    </ligand>
</feature>
<evidence type="ECO:0000313" key="12">
    <source>
        <dbReference type="Proteomes" id="UP000178417"/>
    </source>
</evidence>
<name>A0A1F4SUQ7_UNCSA</name>
<sequence>MRKPVIAGNWKLNKTIVEAIDLASRLKKSVGTATDVEIVVCPAFVAINSVSQTLTDSTIGVGAQDMYWKDSGAFTGEVSAPMIRGAGASYVIIGHSERRQYFGETNETVNKKLIAALSHGLVPIVCIGETLEERESDKTFDVIKTQIKGALNDINETDLEKIIIAYEPVWAIGTGKTASPEQAQEVHAFIRKLLPANISQKVRILYGGSAKPDNIKELMAKEDIDGGLIGGAALKVEDFEKLVKFKE</sequence>
<dbReference type="InterPro" id="IPR000652">
    <property type="entry name" value="Triosephosphate_isomerase"/>
</dbReference>
<organism evidence="11 12">
    <name type="scientific">candidate division WOR-1 bacterium RIFOXYB2_FULL_37_13</name>
    <dbReference type="NCBI Taxonomy" id="1802579"/>
    <lineage>
        <taxon>Bacteria</taxon>
        <taxon>Bacillati</taxon>
        <taxon>Saganbacteria</taxon>
    </lineage>
</organism>
<evidence type="ECO:0000256" key="9">
    <source>
        <dbReference type="HAMAP-Rule" id="MF_00147"/>
    </source>
</evidence>
<dbReference type="CDD" id="cd00311">
    <property type="entry name" value="TIM"/>
    <property type="match status" value="1"/>
</dbReference>
<dbReference type="UniPathway" id="UPA00109">
    <property type="reaction ID" value="UER00189"/>
</dbReference>
<dbReference type="PANTHER" id="PTHR21139:SF42">
    <property type="entry name" value="TRIOSEPHOSPHATE ISOMERASE"/>
    <property type="match status" value="1"/>
</dbReference>
<dbReference type="GO" id="GO:0019563">
    <property type="term" value="P:glycerol catabolic process"/>
    <property type="evidence" value="ECO:0007669"/>
    <property type="project" value="TreeGrafter"/>
</dbReference>
<gene>
    <name evidence="9" type="primary">tpiA</name>
    <name evidence="11" type="ORF">A2310_06420</name>
</gene>
<dbReference type="HAMAP" id="MF_00147_B">
    <property type="entry name" value="TIM_B"/>
    <property type="match status" value="1"/>
</dbReference>
<accession>A0A1F4SUQ7</accession>
<feature type="binding site" evidence="9">
    <location>
        <position position="209"/>
    </location>
    <ligand>
        <name>substrate</name>
    </ligand>
</feature>
<dbReference type="SUPFAM" id="SSF51351">
    <property type="entry name" value="Triosephosphate isomerase (TIM)"/>
    <property type="match status" value="1"/>
</dbReference>
<dbReference type="PANTHER" id="PTHR21139">
    <property type="entry name" value="TRIOSEPHOSPHATE ISOMERASE"/>
    <property type="match status" value="1"/>
</dbReference>
<comment type="similarity">
    <text evidence="2 9 10">Belongs to the triosephosphate isomerase family.</text>
</comment>
<evidence type="ECO:0000256" key="3">
    <source>
        <dbReference type="ARBA" id="ARBA00011940"/>
    </source>
</evidence>
<dbReference type="GO" id="GO:0006094">
    <property type="term" value="P:gluconeogenesis"/>
    <property type="evidence" value="ECO:0007669"/>
    <property type="project" value="UniProtKB-UniRule"/>
</dbReference>
<evidence type="ECO:0000256" key="5">
    <source>
        <dbReference type="ARBA" id="ARBA00022432"/>
    </source>
</evidence>
<dbReference type="InterPro" id="IPR035990">
    <property type="entry name" value="TIM_sf"/>
</dbReference>
<proteinExistence type="inferred from homology"/>
<evidence type="ECO:0000256" key="1">
    <source>
        <dbReference type="ARBA" id="ARBA00004680"/>
    </source>
</evidence>
<evidence type="ECO:0000256" key="8">
    <source>
        <dbReference type="ARBA" id="ARBA00023235"/>
    </source>
</evidence>
<dbReference type="UniPathway" id="UPA00138"/>
<comment type="pathway">
    <text evidence="1 9 10">Carbohydrate degradation; glycolysis; D-glyceraldehyde 3-phosphate from glycerone phosphate: step 1/1.</text>
</comment>
<dbReference type="Proteomes" id="UP000178417">
    <property type="component" value="Unassembled WGS sequence"/>
</dbReference>
<evidence type="ECO:0000256" key="6">
    <source>
        <dbReference type="ARBA" id="ARBA00022490"/>
    </source>
</evidence>
<feature type="binding site" evidence="9">
    <location>
        <begin position="230"/>
        <end position="231"/>
    </location>
    <ligand>
        <name>substrate</name>
    </ligand>
</feature>
<comment type="pathway">
    <text evidence="9 10">Carbohydrate biosynthesis; gluconeogenesis.</text>
</comment>
<dbReference type="PROSITE" id="PS51440">
    <property type="entry name" value="TIM_2"/>
    <property type="match status" value="1"/>
</dbReference>
<comment type="subunit">
    <text evidence="9 10">Homodimer.</text>
</comment>
<reference evidence="11 12" key="1">
    <citation type="journal article" date="2016" name="Nat. Commun.">
        <title>Thousands of microbial genomes shed light on interconnected biogeochemical processes in an aquifer system.</title>
        <authorList>
            <person name="Anantharaman K."/>
            <person name="Brown C.T."/>
            <person name="Hug L.A."/>
            <person name="Sharon I."/>
            <person name="Castelle C.J."/>
            <person name="Probst A.J."/>
            <person name="Thomas B.C."/>
            <person name="Singh A."/>
            <person name="Wilkins M.J."/>
            <person name="Karaoz U."/>
            <person name="Brodie E.L."/>
            <person name="Williams K.H."/>
            <person name="Hubbard S.S."/>
            <person name="Banfield J.F."/>
        </authorList>
    </citation>
    <scope>NUCLEOTIDE SEQUENCE [LARGE SCALE GENOMIC DNA]</scope>
</reference>
<dbReference type="PROSITE" id="PS00171">
    <property type="entry name" value="TIM_1"/>
    <property type="match status" value="1"/>
</dbReference>
<comment type="function">
    <text evidence="9">Involved in the gluconeogenesis. Catalyzes stereospecifically the conversion of dihydroxyacetone phosphate (DHAP) to D-glyceraldehyde-3-phosphate (G3P).</text>
</comment>
<feature type="active site" description="Proton acceptor" evidence="9">
    <location>
        <position position="167"/>
    </location>
</feature>